<keyword evidence="4" id="KW-1185">Reference proteome</keyword>
<dbReference type="Gene3D" id="3.30.300.130">
    <property type="entry name" value="Fe-S cluster assembly (FSCA)"/>
    <property type="match status" value="1"/>
</dbReference>
<dbReference type="PANTHER" id="PTHR42831">
    <property type="entry name" value="FE-S PROTEIN MATURATION AUXILIARY FACTOR YITW"/>
    <property type="match status" value="1"/>
</dbReference>
<name>A0ABM6I8E6_9HYPH</name>
<protein>
    <submittedName>
        <fullName evidence="3">Phenylacetate-CoA oxygenase subunit PaaJ</fullName>
    </submittedName>
</protein>
<dbReference type="InterPro" id="IPR034904">
    <property type="entry name" value="FSCA_dom_sf"/>
</dbReference>
<evidence type="ECO:0000313" key="3">
    <source>
        <dbReference type="EMBL" id="AQQ06752.1"/>
    </source>
</evidence>
<reference evidence="3 4" key="1">
    <citation type="submission" date="2017-02" db="EMBL/GenBank/DDBJ databases">
        <authorList>
            <person name="Jeong S."/>
        </authorList>
    </citation>
    <scope>NUCLEOTIDE SEQUENCE [LARGE SCALE GENOMIC DNA]</scope>
    <source>
        <strain evidence="3 4">RMAR6-6</strain>
    </source>
</reference>
<dbReference type="NCBIfam" id="TIGR02159">
    <property type="entry name" value="PA_CoA_Oxy4"/>
    <property type="match status" value="1"/>
</dbReference>
<accession>A0ABM6I8E6</accession>
<gene>
    <name evidence="3" type="ORF">B0E33_26855</name>
</gene>
<dbReference type="InterPro" id="IPR002744">
    <property type="entry name" value="MIP18-like"/>
</dbReference>
<dbReference type="EMBL" id="CP019630">
    <property type="protein sequence ID" value="AQQ06752.1"/>
    <property type="molecule type" value="Genomic_DNA"/>
</dbReference>
<evidence type="ECO:0000313" key="4">
    <source>
        <dbReference type="Proteomes" id="UP000188174"/>
    </source>
</evidence>
<dbReference type="Pfam" id="PF23451">
    <property type="entry name" value="Zn_ribbon_PaaD"/>
    <property type="match status" value="1"/>
</dbReference>
<dbReference type="SUPFAM" id="SSF117916">
    <property type="entry name" value="Fe-S cluster assembly (FSCA) domain-like"/>
    <property type="match status" value="1"/>
</dbReference>
<dbReference type="Proteomes" id="UP000188174">
    <property type="component" value="Chromosome"/>
</dbReference>
<sequence>MPVSMDTVWQWLSEIPDPEIPVLSLTDLGVIRDVSWQDETLVVTVTPTYSGCPATAVINLDIETKLLECGVTKVRLEQQLSPPWTTDWLTQEGRAKLRAYGIAPPVDGTRSDGSAAGRVARLTGQGSFQVACPRCGSENTEKVSQFGSTPCKAAYRCRSCLEPFDYFKCH</sequence>
<dbReference type="InterPro" id="IPR052339">
    <property type="entry name" value="Fe-S_Maturation_MIP18"/>
</dbReference>
<dbReference type="RefSeq" id="WP_077292896.1">
    <property type="nucleotide sequence ID" value="NZ_CP019630.1"/>
</dbReference>
<dbReference type="InterPro" id="IPR011883">
    <property type="entry name" value="PaaD-like"/>
</dbReference>
<organism evidence="3 4">
    <name type="scientific">Roseibium algicola</name>
    <dbReference type="NCBI Taxonomy" id="2857014"/>
    <lineage>
        <taxon>Bacteria</taxon>
        <taxon>Pseudomonadati</taxon>
        <taxon>Pseudomonadota</taxon>
        <taxon>Alphaproteobacteria</taxon>
        <taxon>Hyphomicrobiales</taxon>
        <taxon>Stappiaceae</taxon>
        <taxon>Roseibium</taxon>
    </lineage>
</organism>
<dbReference type="Pfam" id="PF01883">
    <property type="entry name" value="FeS_assembly_P"/>
    <property type="match status" value="1"/>
</dbReference>
<dbReference type="InterPro" id="IPR056572">
    <property type="entry name" value="Zn_ribbon_PaaD"/>
</dbReference>
<feature type="domain" description="PaaD zinc beta ribbon" evidence="2">
    <location>
        <begin position="123"/>
        <end position="168"/>
    </location>
</feature>
<proteinExistence type="predicted"/>
<evidence type="ECO:0000259" key="1">
    <source>
        <dbReference type="Pfam" id="PF01883"/>
    </source>
</evidence>
<dbReference type="PANTHER" id="PTHR42831:SF3">
    <property type="entry name" value="1,2-PHENYLACETYL-COA EPOXIDASE, SUBUNIT D-RELATED"/>
    <property type="match status" value="1"/>
</dbReference>
<evidence type="ECO:0000259" key="2">
    <source>
        <dbReference type="Pfam" id="PF23451"/>
    </source>
</evidence>
<feature type="domain" description="MIP18 family-like" evidence="1">
    <location>
        <begin position="6"/>
        <end position="67"/>
    </location>
</feature>